<feature type="transmembrane region" description="Helical" evidence="1">
    <location>
        <begin position="225"/>
        <end position="249"/>
    </location>
</feature>
<protein>
    <recommendedName>
        <fullName evidence="2">DUF6535 domain-containing protein</fullName>
    </recommendedName>
</protein>
<feature type="transmembrane region" description="Helical" evidence="1">
    <location>
        <begin position="61"/>
        <end position="84"/>
    </location>
</feature>
<dbReference type="Pfam" id="PF20153">
    <property type="entry name" value="DUF6535"/>
    <property type="match status" value="1"/>
</dbReference>
<sequence>MLSSSRSKTRDATGIKINDSPWTIPGQPFEEVDPTSRIWGTCLAEGWKYDMDIMENQRGEVNVLFVFAGLFSAIVSAFIAQSFANLQPDYQQLSAYLTFDQINIQRAIANGTSLDRITTSGTDPMAPFTPKTSDLWINGLWFTSLTLSLATALFAILVDEWYYHYQSSVAGNPQVRSRTRHLRYDGLVSWRVGAFIRLLPLMLHLSLFLFFIGLVLSLLPQQQKTSIVVGIISIITFIVYVVTNTLPIIYPDCAYKTPLSLVAYVITTWILQQFVAVLKSISSLQIEFRPGLKTLQDFEMYGAEISSAKGEVDQLLWLYTRASTSAMRRLVIQALAGLPIKQVLY</sequence>
<name>A0AA39MQH1_ARMTA</name>
<feature type="transmembrane region" description="Helical" evidence="1">
    <location>
        <begin position="198"/>
        <end position="219"/>
    </location>
</feature>
<feature type="transmembrane region" description="Helical" evidence="1">
    <location>
        <begin position="135"/>
        <end position="158"/>
    </location>
</feature>
<accession>A0AA39MQH1</accession>
<keyword evidence="1" id="KW-1133">Transmembrane helix</keyword>
<keyword evidence="1" id="KW-0472">Membrane</keyword>
<evidence type="ECO:0000259" key="2">
    <source>
        <dbReference type="Pfam" id="PF20153"/>
    </source>
</evidence>
<evidence type="ECO:0000256" key="1">
    <source>
        <dbReference type="SAM" id="Phobius"/>
    </source>
</evidence>
<dbReference type="InterPro" id="IPR045338">
    <property type="entry name" value="DUF6535"/>
</dbReference>
<keyword evidence="4" id="KW-1185">Reference proteome</keyword>
<feature type="domain" description="DUF6535" evidence="2">
    <location>
        <begin position="39"/>
        <end position="219"/>
    </location>
</feature>
<dbReference type="GeneID" id="85352478"/>
<dbReference type="RefSeq" id="XP_060324336.1">
    <property type="nucleotide sequence ID" value="XM_060468930.1"/>
</dbReference>
<organism evidence="3 4">
    <name type="scientific">Armillaria tabescens</name>
    <name type="common">Ringless honey mushroom</name>
    <name type="synonym">Agaricus tabescens</name>
    <dbReference type="NCBI Taxonomy" id="1929756"/>
    <lineage>
        <taxon>Eukaryota</taxon>
        <taxon>Fungi</taxon>
        <taxon>Dikarya</taxon>
        <taxon>Basidiomycota</taxon>
        <taxon>Agaricomycotina</taxon>
        <taxon>Agaricomycetes</taxon>
        <taxon>Agaricomycetidae</taxon>
        <taxon>Agaricales</taxon>
        <taxon>Marasmiineae</taxon>
        <taxon>Physalacriaceae</taxon>
        <taxon>Desarmillaria</taxon>
    </lineage>
</organism>
<proteinExistence type="predicted"/>
<feature type="non-terminal residue" evidence="3">
    <location>
        <position position="1"/>
    </location>
</feature>
<evidence type="ECO:0000313" key="3">
    <source>
        <dbReference type="EMBL" id="KAK0442518.1"/>
    </source>
</evidence>
<keyword evidence="1" id="KW-0812">Transmembrane</keyword>
<dbReference type="AlphaFoldDB" id="A0AA39MQH1"/>
<comment type="caution">
    <text evidence="3">The sequence shown here is derived from an EMBL/GenBank/DDBJ whole genome shotgun (WGS) entry which is preliminary data.</text>
</comment>
<gene>
    <name evidence="3" type="ORF">EV420DRAFT_1341015</name>
</gene>
<dbReference type="EMBL" id="JAUEPS010000064">
    <property type="protein sequence ID" value="KAK0442518.1"/>
    <property type="molecule type" value="Genomic_DNA"/>
</dbReference>
<feature type="transmembrane region" description="Helical" evidence="1">
    <location>
        <begin position="261"/>
        <end position="281"/>
    </location>
</feature>
<evidence type="ECO:0000313" key="4">
    <source>
        <dbReference type="Proteomes" id="UP001175211"/>
    </source>
</evidence>
<dbReference type="Proteomes" id="UP001175211">
    <property type="component" value="Unassembled WGS sequence"/>
</dbReference>
<reference evidence="3" key="1">
    <citation type="submission" date="2023-06" db="EMBL/GenBank/DDBJ databases">
        <authorList>
            <consortium name="Lawrence Berkeley National Laboratory"/>
            <person name="Ahrendt S."/>
            <person name="Sahu N."/>
            <person name="Indic B."/>
            <person name="Wong-Bajracharya J."/>
            <person name="Merenyi Z."/>
            <person name="Ke H.-M."/>
            <person name="Monk M."/>
            <person name="Kocsube S."/>
            <person name="Drula E."/>
            <person name="Lipzen A."/>
            <person name="Balint B."/>
            <person name="Henrissat B."/>
            <person name="Andreopoulos B."/>
            <person name="Martin F.M."/>
            <person name="Harder C.B."/>
            <person name="Rigling D."/>
            <person name="Ford K.L."/>
            <person name="Foster G.D."/>
            <person name="Pangilinan J."/>
            <person name="Papanicolaou A."/>
            <person name="Barry K."/>
            <person name="LaButti K."/>
            <person name="Viragh M."/>
            <person name="Koriabine M."/>
            <person name="Yan M."/>
            <person name="Riley R."/>
            <person name="Champramary S."/>
            <person name="Plett K.L."/>
            <person name="Tsai I.J."/>
            <person name="Slot J."/>
            <person name="Sipos G."/>
            <person name="Plett J."/>
            <person name="Nagy L.G."/>
            <person name="Grigoriev I.V."/>
        </authorList>
    </citation>
    <scope>NUCLEOTIDE SEQUENCE</scope>
    <source>
        <strain evidence="3">CCBAS 213</strain>
    </source>
</reference>